<dbReference type="Proteomes" id="UP001156368">
    <property type="component" value="Segment"/>
</dbReference>
<sequence>MKTMTPCGRCGNVGKPPFVALGLRWCGHCGSRLMRKEKGSQ</sequence>
<dbReference type="GeneID" id="79586767"/>
<proteinExistence type="predicted"/>
<name>A0AAX3D178_9CAUD</name>
<evidence type="ECO:0000313" key="2">
    <source>
        <dbReference type="Proteomes" id="UP001156368"/>
    </source>
</evidence>
<evidence type="ECO:0000313" key="1">
    <source>
        <dbReference type="EMBL" id="UYD21579.1"/>
    </source>
</evidence>
<organism evidence="1 2">
    <name type="scientific">Pseudomonas phage phiH1</name>
    <dbReference type="NCBI Taxonomy" id="2982871"/>
    <lineage>
        <taxon>Viruses</taxon>
        <taxon>Duplodnaviria</taxon>
        <taxon>Heunggongvirae</taxon>
        <taxon>Uroviricota</taxon>
        <taxon>Caudoviricetes</taxon>
        <taxon>Mesyanzhinovviridae</taxon>
        <taxon>Bradleyvirinae</taxon>
        <taxon>Pamexvirus</taxon>
        <taxon>Pamexvirus phiH1</taxon>
    </lineage>
</organism>
<keyword evidence="2" id="KW-1185">Reference proteome</keyword>
<accession>A0AAX3D178</accession>
<dbReference type="EMBL" id="OP380269">
    <property type="protein sequence ID" value="UYD21579.1"/>
    <property type="molecule type" value="Genomic_DNA"/>
</dbReference>
<reference evidence="1 2" key="1">
    <citation type="submission" date="2022-09" db="EMBL/GenBank/DDBJ databases">
        <authorList>
            <person name="Huang Z.W."/>
            <person name="Li Y.Y."/>
            <person name="Yang H.J."/>
        </authorList>
    </citation>
    <scope>NUCLEOTIDE SEQUENCE [LARGE SCALE GENOMIC DNA]</scope>
</reference>
<dbReference type="RefSeq" id="YP_010739379.1">
    <property type="nucleotide sequence ID" value="NC_073039.1"/>
</dbReference>
<dbReference type="KEGG" id="vg:79586767"/>
<protein>
    <submittedName>
        <fullName evidence="1">Uncharacterized protein</fullName>
    </submittedName>
</protein>